<evidence type="ECO:0000313" key="2">
    <source>
        <dbReference type="EMBL" id="OJD27851.1"/>
    </source>
</evidence>
<evidence type="ECO:0000256" key="1">
    <source>
        <dbReference type="SAM" id="MobiDB-lite"/>
    </source>
</evidence>
<sequence>MQSAPGRPTKVSRWAAGMPGKTVDRISGRMKGLIVEPAKPEPPAPLEEQSYLHVVHGNVVDMQRTGEEPLGMTLKLPVVLLAADSERSHTSYDKTRRPDNIL</sequence>
<protein>
    <submittedName>
        <fullName evidence="2">Uncharacterized protein</fullName>
    </submittedName>
</protein>
<keyword evidence="3" id="KW-1185">Reference proteome</keyword>
<proteinExistence type="predicted"/>
<dbReference type="EMBL" id="LGTZ01000057">
    <property type="protein sequence ID" value="OJD27851.1"/>
    <property type="molecule type" value="Genomic_DNA"/>
</dbReference>
<gene>
    <name evidence="2" type="ORF">ACJ73_00754</name>
</gene>
<organism evidence="2 3">
    <name type="scientific">Blastomyces percursus</name>
    <dbReference type="NCBI Taxonomy" id="1658174"/>
    <lineage>
        <taxon>Eukaryota</taxon>
        <taxon>Fungi</taxon>
        <taxon>Dikarya</taxon>
        <taxon>Ascomycota</taxon>
        <taxon>Pezizomycotina</taxon>
        <taxon>Eurotiomycetes</taxon>
        <taxon>Eurotiomycetidae</taxon>
        <taxon>Onygenales</taxon>
        <taxon>Ajellomycetaceae</taxon>
        <taxon>Blastomyces</taxon>
    </lineage>
</organism>
<feature type="region of interest" description="Disordered" evidence="1">
    <location>
        <begin position="1"/>
        <end position="25"/>
    </location>
</feature>
<dbReference type="VEuPathDB" id="FungiDB:ACJ73_00754"/>
<dbReference type="AlphaFoldDB" id="A0A1J9R671"/>
<dbReference type="Proteomes" id="UP000242791">
    <property type="component" value="Unassembled WGS sequence"/>
</dbReference>
<name>A0A1J9R671_9EURO</name>
<evidence type="ECO:0000313" key="3">
    <source>
        <dbReference type="Proteomes" id="UP000242791"/>
    </source>
</evidence>
<comment type="caution">
    <text evidence="2">The sequence shown here is derived from an EMBL/GenBank/DDBJ whole genome shotgun (WGS) entry which is preliminary data.</text>
</comment>
<reference evidence="2 3" key="1">
    <citation type="submission" date="2015-08" db="EMBL/GenBank/DDBJ databases">
        <title>Emmonsia species relationships and genome sequence.</title>
        <authorList>
            <person name="Cuomo C.A."/>
            <person name="Schwartz I.S."/>
            <person name="Kenyon C."/>
            <person name="De Hoog G.S."/>
            <person name="Govender N.P."/>
            <person name="Botha A."/>
            <person name="Moreno L."/>
            <person name="De Vries M."/>
            <person name="Munoz J.F."/>
            <person name="Stielow J.B."/>
        </authorList>
    </citation>
    <scope>NUCLEOTIDE SEQUENCE [LARGE SCALE GENOMIC DNA]</scope>
    <source>
        <strain evidence="2 3">EI222</strain>
    </source>
</reference>
<accession>A0A1J9R671</accession>